<feature type="domain" description="Enoyl reductase (ER)" evidence="10">
    <location>
        <begin position="26"/>
        <end position="365"/>
    </location>
</feature>
<dbReference type="PANTHER" id="PTHR42940">
    <property type="entry name" value="ALCOHOL DEHYDROGENASE 1-RELATED"/>
    <property type="match status" value="1"/>
</dbReference>
<evidence type="ECO:0000313" key="12">
    <source>
        <dbReference type="Proteomes" id="UP000824037"/>
    </source>
</evidence>
<evidence type="ECO:0000256" key="4">
    <source>
        <dbReference type="ARBA" id="ARBA00022723"/>
    </source>
</evidence>
<sequence length="368" mass="38051">MTEPTESSTATSAGATAPGTAAIWSGTTDRFRIEPLPLPELASGEVLVRTELATICGSDLHTINGDRDTPLPTVLGHEAIGHVVATGADVAAADGRPVRTGDRITWTIGTACGQCRRCRRGLAQKCQRVRKYGHEAIDDHWRFNGGFADHVHLIAGTGLVHLPAELPAAVATPANCATATVTCAARRVGLGSEGVVVVLGCGMLGLTAIAYAKDAGCETVIASDVDPDRLQLARTVGATHTITPDELAATTAAHGADVILELSGNSRAVQSAFEVIDLGGRIALVGSVSPAPEITFEPSGYVKNLTTVVGSHNYRVDDLVEAVAFLERTPAQATLAELVSAPYPLAEIETAVEAANTGAAPRVALHPN</sequence>
<dbReference type="PANTHER" id="PTHR42940:SF3">
    <property type="entry name" value="ALCOHOL DEHYDROGENASE 1-RELATED"/>
    <property type="match status" value="1"/>
</dbReference>
<keyword evidence="6" id="KW-0560">Oxidoreductase</keyword>
<evidence type="ECO:0000256" key="1">
    <source>
        <dbReference type="ARBA" id="ARBA00001947"/>
    </source>
</evidence>
<dbReference type="Gene3D" id="3.40.50.720">
    <property type="entry name" value="NAD(P)-binding Rossmann-like Domain"/>
    <property type="match status" value="1"/>
</dbReference>
<reference evidence="11" key="1">
    <citation type="journal article" date="2021" name="PeerJ">
        <title>Extensive microbial diversity within the chicken gut microbiome revealed by metagenomics and culture.</title>
        <authorList>
            <person name="Gilroy R."/>
            <person name="Ravi A."/>
            <person name="Getino M."/>
            <person name="Pursley I."/>
            <person name="Horton D.L."/>
            <person name="Alikhan N.F."/>
            <person name="Baker D."/>
            <person name="Gharbi K."/>
            <person name="Hall N."/>
            <person name="Watson M."/>
            <person name="Adriaenssens E.M."/>
            <person name="Foster-Nyarko E."/>
            <person name="Jarju S."/>
            <person name="Secka A."/>
            <person name="Antonio M."/>
            <person name="Oren A."/>
            <person name="Chaudhuri R.R."/>
            <person name="La Ragione R."/>
            <person name="Hildebrand F."/>
            <person name="Pallen M.J."/>
        </authorList>
    </citation>
    <scope>NUCLEOTIDE SEQUENCE</scope>
    <source>
        <strain evidence="11">ChiGjej4B4-7305</strain>
    </source>
</reference>
<evidence type="ECO:0000256" key="7">
    <source>
        <dbReference type="ARBA" id="ARBA00023027"/>
    </source>
</evidence>
<evidence type="ECO:0000256" key="2">
    <source>
        <dbReference type="ARBA" id="ARBA00008072"/>
    </source>
</evidence>
<dbReference type="GO" id="GO:0008270">
    <property type="term" value="F:zinc ion binding"/>
    <property type="evidence" value="ECO:0007669"/>
    <property type="project" value="InterPro"/>
</dbReference>
<dbReference type="Proteomes" id="UP000824037">
    <property type="component" value="Unassembled WGS sequence"/>
</dbReference>
<dbReference type="Pfam" id="PF08240">
    <property type="entry name" value="ADH_N"/>
    <property type="match status" value="1"/>
</dbReference>
<dbReference type="InterPro" id="IPR013149">
    <property type="entry name" value="ADH-like_C"/>
</dbReference>
<evidence type="ECO:0000256" key="5">
    <source>
        <dbReference type="ARBA" id="ARBA00022833"/>
    </source>
</evidence>
<keyword evidence="4 8" id="KW-0479">Metal-binding</keyword>
<dbReference type="InterPro" id="IPR036291">
    <property type="entry name" value="NAD(P)-bd_dom_sf"/>
</dbReference>
<dbReference type="InterPro" id="IPR020843">
    <property type="entry name" value="ER"/>
</dbReference>
<evidence type="ECO:0000256" key="9">
    <source>
        <dbReference type="SAM" id="MobiDB-lite"/>
    </source>
</evidence>
<dbReference type="AlphaFoldDB" id="A0A9D2J4M7"/>
<dbReference type="SUPFAM" id="SSF50129">
    <property type="entry name" value="GroES-like"/>
    <property type="match status" value="1"/>
</dbReference>
<accession>A0A9D2J4M7</accession>
<dbReference type="PROSITE" id="PS00059">
    <property type="entry name" value="ADH_ZINC"/>
    <property type="match status" value="1"/>
</dbReference>
<gene>
    <name evidence="11" type="ORF">H9815_06950</name>
</gene>
<comment type="similarity">
    <text evidence="2 8">Belongs to the zinc-containing alcohol dehydrogenase family.</text>
</comment>
<proteinExistence type="inferred from homology"/>
<dbReference type="NCBIfam" id="TIGR03366">
    <property type="entry name" value="HpnZ_proposed"/>
    <property type="match status" value="1"/>
</dbReference>
<dbReference type="Pfam" id="PF00107">
    <property type="entry name" value="ADH_zinc_N"/>
    <property type="match status" value="1"/>
</dbReference>
<name>A0A9D2J4M7_9MICO</name>
<dbReference type="GO" id="GO:0005737">
    <property type="term" value="C:cytoplasm"/>
    <property type="evidence" value="ECO:0007669"/>
    <property type="project" value="TreeGrafter"/>
</dbReference>
<dbReference type="EC" id="1.1.1.1" evidence="3"/>
<evidence type="ECO:0000313" key="11">
    <source>
        <dbReference type="EMBL" id="HIZ35499.1"/>
    </source>
</evidence>
<keyword evidence="7" id="KW-0520">NAD</keyword>
<comment type="cofactor">
    <cofactor evidence="1 8">
        <name>Zn(2+)</name>
        <dbReference type="ChEBI" id="CHEBI:29105"/>
    </cofactor>
</comment>
<dbReference type="SMART" id="SM00829">
    <property type="entry name" value="PKS_ER"/>
    <property type="match status" value="1"/>
</dbReference>
<evidence type="ECO:0000259" key="10">
    <source>
        <dbReference type="SMART" id="SM00829"/>
    </source>
</evidence>
<dbReference type="InterPro" id="IPR013154">
    <property type="entry name" value="ADH-like_N"/>
</dbReference>
<comment type="caution">
    <text evidence="11">The sequence shown here is derived from an EMBL/GenBank/DDBJ whole genome shotgun (WGS) entry which is preliminary data.</text>
</comment>
<dbReference type="Gene3D" id="3.90.180.10">
    <property type="entry name" value="Medium-chain alcohol dehydrogenases, catalytic domain"/>
    <property type="match status" value="1"/>
</dbReference>
<dbReference type="InterPro" id="IPR002328">
    <property type="entry name" value="ADH_Zn_CS"/>
</dbReference>
<reference evidence="11" key="2">
    <citation type="submission" date="2021-04" db="EMBL/GenBank/DDBJ databases">
        <authorList>
            <person name="Gilroy R."/>
        </authorList>
    </citation>
    <scope>NUCLEOTIDE SEQUENCE</scope>
    <source>
        <strain evidence="11">ChiGjej4B4-7305</strain>
    </source>
</reference>
<dbReference type="SUPFAM" id="SSF51735">
    <property type="entry name" value="NAD(P)-binding Rossmann-fold domains"/>
    <property type="match status" value="1"/>
</dbReference>
<dbReference type="CDD" id="cd08231">
    <property type="entry name" value="MDR_TM0436_like"/>
    <property type="match status" value="1"/>
</dbReference>
<evidence type="ECO:0000256" key="8">
    <source>
        <dbReference type="RuleBase" id="RU361277"/>
    </source>
</evidence>
<dbReference type="InterPro" id="IPR011032">
    <property type="entry name" value="GroES-like_sf"/>
</dbReference>
<dbReference type="GO" id="GO:0004022">
    <property type="term" value="F:alcohol dehydrogenase (NAD+) activity"/>
    <property type="evidence" value="ECO:0007669"/>
    <property type="project" value="UniProtKB-EC"/>
</dbReference>
<evidence type="ECO:0000256" key="6">
    <source>
        <dbReference type="ARBA" id="ARBA00023002"/>
    </source>
</evidence>
<keyword evidence="5 8" id="KW-0862">Zinc</keyword>
<dbReference type="EMBL" id="DXBY01000116">
    <property type="protein sequence ID" value="HIZ35499.1"/>
    <property type="molecule type" value="Genomic_DNA"/>
</dbReference>
<dbReference type="InterPro" id="IPR017743">
    <property type="entry name" value="ADH_phosphonate_catab-assoc"/>
</dbReference>
<feature type="region of interest" description="Disordered" evidence="9">
    <location>
        <begin position="1"/>
        <end position="21"/>
    </location>
</feature>
<protein>
    <recommendedName>
        <fullName evidence="3">alcohol dehydrogenase</fullName>
        <ecNumber evidence="3">1.1.1.1</ecNumber>
    </recommendedName>
</protein>
<organism evidence="11 12">
    <name type="scientific">Candidatus Ruania gallistercoris</name>
    <dbReference type="NCBI Taxonomy" id="2838746"/>
    <lineage>
        <taxon>Bacteria</taxon>
        <taxon>Bacillati</taxon>
        <taxon>Actinomycetota</taxon>
        <taxon>Actinomycetes</taxon>
        <taxon>Micrococcales</taxon>
        <taxon>Ruaniaceae</taxon>
        <taxon>Ruania</taxon>
    </lineage>
</organism>
<evidence type="ECO:0000256" key="3">
    <source>
        <dbReference type="ARBA" id="ARBA00013190"/>
    </source>
</evidence>